<evidence type="ECO:0000313" key="2">
    <source>
        <dbReference type="Proteomes" id="UP000765509"/>
    </source>
</evidence>
<keyword evidence="2" id="KW-1185">Reference proteome</keyword>
<proteinExistence type="predicted"/>
<dbReference type="EMBL" id="AVOT02010165">
    <property type="protein sequence ID" value="MBW0489612.1"/>
    <property type="molecule type" value="Genomic_DNA"/>
</dbReference>
<dbReference type="OrthoDB" id="2496271at2759"/>
<comment type="caution">
    <text evidence="1">The sequence shown here is derived from an EMBL/GenBank/DDBJ whole genome shotgun (WGS) entry which is preliminary data.</text>
</comment>
<gene>
    <name evidence="1" type="ORF">O181_029327</name>
</gene>
<dbReference type="AlphaFoldDB" id="A0A9Q3H3F0"/>
<organism evidence="1 2">
    <name type="scientific">Austropuccinia psidii MF-1</name>
    <dbReference type="NCBI Taxonomy" id="1389203"/>
    <lineage>
        <taxon>Eukaryota</taxon>
        <taxon>Fungi</taxon>
        <taxon>Dikarya</taxon>
        <taxon>Basidiomycota</taxon>
        <taxon>Pucciniomycotina</taxon>
        <taxon>Pucciniomycetes</taxon>
        <taxon>Pucciniales</taxon>
        <taxon>Sphaerophragmiaceae</taxon>
        <taxon>Austropuccinia</taxon>
    </lineage>
</organism>
<accession>A0A9Q3H3F0</accession>
<reference evidence="1" key="1">
    <citation type="submission" date="2021-03" db="EMBL/GenBank/DDBJ databases">
        <title>Draft genome sequence of rust myrtle Austropuccinia psidii MF-1, a brazilian biotype.</title>
        <authorList>
            <person name="Quecine M.C."/>
            <person name="Pachon D.M.R."/>
            <person name="Bonatelli M.L."/>
            <person name="Correr F.H."/>
            <person name="Franceschini L.M."/>
            <person name="Leite T.F."/>
            <person name="Margarido G.R.A."/>
            <person name="Almeida C.A."/>
            <person name="Ferrarezi J.A."/>
            <person name="Labate C.A."/>
        </authorList>
    </citation>
    <scope>NUCLEOTIDE SEQUENCE</scope>
    <source>
        <strain evidence="1">MF-1</strain>
    </source>
</reference>
<protein>
    <submittedName>
        <fullName evidence="1">Uncharacterized protein</fullName>
    </submittedName>
</protein>
<dbReference type="Proteomes" id="UP000765509">
    <property type="component" value="Unassembled WGS sequence"/>
</dbReference>
<evidence type="ECO:0000313" key="1">
    <source>
        <dbReference type="EMBL" id="MBW0489612.1"/>
    </source>
</evidence>
<name>A0A9Q3H3F0_9BASI</name>
<sequence>MEAAALLHYDTFKALKADYSIPSQTSFPYLIQLISFSLLRIHAILKPLLLTHTEPHGFSEGKHHLADIPPPKKAFFSAVQNILDIFRQMESELLGPIIKLSYYVSHQKHTQVYSSAFRRASITRNFILSFRNGKLTHQLAASINRIRSRLKAFVYWSDNVFLASLANVSRPGDLRKSALPGESELDNQAFAGLIDSCVDTVQYGWLIIAQLARAHNLLMGSRRSSKRLPQVSRARKFLKTKPSAFSSKVPQSYITLAPRQRHFRSARRVRKHCLLLIRHPIFQLLTKLNLDVTFESLRAARTCLEKTL</sequence>